<gene>
    <name evidence="1" type="ORF">V6N12_067131</name>
</gene>
<evidence type="ECO:0000313" key="2">
    <source>
        <dbReference type="Proteomes" id="UP001472677"/>
    </source>
</evidence>
<sequence>MKEEDQRPLQIHHQQRNKISITKFFTHTAKCGLFKRKRVGFTSSIRNELGSGEVMRVGNNCVISRDGCGSRFHMGLGRNKLGVSDLKTW</sequence>
<proteinExistence type="predicted"/>
<accession>A0ABR1ZR21</accession>
<evidence type="ECO:0000313" key="1">
    <source>
        <dbReference type="EMBL" id="KAK8483136.1"/>
    </source>
</evidence>
<name>A0ABR1ZR21_9ROSI</name>
<organism evidence="1 2">
    <name type="scientific">Hibiscus sabdariffa</name>
    <name type="common">roselle</name>
    <dbReference type="NCBI Taxonomy" id="183260"/>
    <lineage>
        <taxon>Eukaryota</taxon>
        <taxon>Viridiplantae</taxon>
        <taxon>Streptophyta</taxon>
        <taxon>Embryophyta</taxon>
        <taxon>Tracheophyta</taxon>
        <taxon>Spermatophyta</taxon>
        <taxon>Magnoliopsida</taxon>
        <taxon>eudicotyledons</taxon>
        <taxon>Gunneridae</taxon>
        <taxon>Pentapetalae</taxon>
        <taxon>rosids</taxon>
        <taxon>malvids</taxon>
        <taxon>Malvales</taxon>
        <taxon>Malvaceae</taxon>
        <taxon>Malvoideae</taxon>
        <taxon>Hibiscus</taxon>
    </lineage>
</organism>
<keyword evidence="2" id="KW-1185">Reference proteome</keyword>
<reference evidence="1 2" key="1">
    <citation type="journal article" date="2024" name="G3 (Bethesda)">
        <title>Genome assembly of Hibiscus sabdariffa L. provides insights into metabolisms of medicinal natural products.</title>
        <authorList>
            <person name="Kim T."/>
        </authorList>
    </citation>
    <scope>NUCLEOTIDE SEQUENCE [LARGE SCALE GENOMIC DNA]</scope>
    <source>
        <strain evidence="1">TK-2024</strain>
        <tissue evidence="1">Old leaves</tissue>
    </source>
</reference>
<dbReference type="Proteomes" id="UP001472677">
    <property type="component" value="Unassembled WGS sequence"/>
</dbReference>
<protein>
    <submittedName>
        <fullName evidence="1">Uncharacterized protein</fullName>
    </submittedName>
</protein>
<comment type="caution">
    <text evidence="1">The sequence shown here is derived from an EMBL/GenBank/DDBJ whole genome shotgun (WGS) entry which is preliminary data.</text>
</comment>
<dbReference type="EMBL" id="JBBPBM010001603">
    <property type="protein sequence ID" value="KAK8483136.1"/>
    <property type="molecule type" value="Genomic_DNA"/>
</dbReference>